<dbReference type="GO" id="GO:0009117">
    <property type="term" value="P:nucleotide metabolic process"/>
    <property type="evidence" value="ECO:0007669"/>
    <property type="project" value="UniProtKB-UniRule"/>
</dbReference>
<dbReference type="InterPro" id="IPR017850">
    <property type="entry name" value="Alkaline_phosphatase_core_sf"/>
</dbReference>
<keyword evidence="2 4" id="KW-0479">Metal-binding</keyword>
<comment type="catalytic activity">
    <reaction evidence="4">
        <text>alpha-D-ribose 1-phosphate = D-ribose 5-phosphate</text>
        <dbReference type="Rhea" id="RHEA:18793"/>
        <dbReference type="ChEBI" id="CHEBI:57720"/>
        <dbReference type="ChEBI" id="CHEBI:78346"/>
        <dbReference type="EC" id="5.4.2.7"/>
    </reaction>
</comment>
<dbReference type="Proteomes" id="UP000295701">
    <property type="component" value="Unassembled WGS sequence"/>
</dbReference>
<dbReference type="RefSeq" id="WP_133397954.1">
    <property type="nucleotide sequence ID" value="NZ_SNAA01000022.1"/>
</dbReference>
<evidence type="ECO:0000256" key="3">
    <source>
        <dbReference type="ARBA" id="ARBA00023211"/>
    </source>
</evidence>
<accession>A0A4R5ZYJ7</accession>
<dbReference type="SUPFAM" id="SSF53649">
    <property type="entry name" value="Alkaline phosphatase-like"/>
    <property type="match status" value="1"/>
</dbReference>
<comment type="catalytic activity">
    <reaction evidence="4">
        <text>2-deoxy-alpha-D-ribose 1-phosphate = 2-deoxy-D-ribose 5-phosphate</text>
        <dbReference type="Rhea" id="RHEA:27658"/>
        <dbReference type="ChEBI" id="CHEBI:57259"/>
        <dbReference type="ChEBI" id="CHEBI:62877"/>
        <dbReference type="EC" id="5.4.2.7"/>
    </reaction>
</comment>
<dbReference type="AlphaFoldDB" id="A0A4R5ZYJ7"/>
<dbReference type="GO" id="GO:0000287">
    <property type="term" value="F:magnesium ion binding"/>
    <property type="evidence" value="ECO:0007669"/>
    <property type="project" value="UniProtKB-UniRule"/>
</dbReference>
<feature type="binding site" evidence="4">
    <location>
        <position position="337"/>
    </location>
    <ligand>
        <name>Mn(2+)</name>
        <dbReference type="ChEBI" id="CHEBI:29035"/>
        <label>1</label>
    </ligand>
</feature>
<dbReference type="EC" id="5.4.2.7" evidence="4 5"/>
<dbReference type="InterPro" id="IPR010045">
    <property type="entry name" value="DeoB"/>
</dbReference>
<comment type="subcellular location">
    <subcellularLocation>
        <location evidence="4">Cytoplasm</location>
    </subcellularLocation>
</comment>
<dbReference type="GO" id="GO:0008973">
    <property type="term" value="F:phosphopentomutase activity"/>
    <property type="evidence" value="ECO:0007669"/>
    <property type="project" value="UniProtKB-UniRule"/>
</dbReference>
<evidence type="ECO:0000256" key="2">
    <source>
        <dbReference type="ARBA" id="ARBA00022723"/>
    </source>
</evidence>
<dbReference type="CDD" id="cd16009">
    <property type="entry name" value="PPM"/>
    <property type="match status" value="1"/>
</dbReference>
<evidence type="ECO:0000313" key="8">
    <source>
        <dbReference type="EMBL" id="TDL75087.1"/>
    </source>
</evidence>
<evidence type="ECO:0000256" key="6">
    <source>
        <dbReference type="SAM" id="MobiDB-lite"/>
    </source>
</evidence>
<feature type="domain" description="Metalloenzyme" evidence="7">
    <location>
        <begin position="4"/>
        <end position="383"/>
    </location>
</feature>
<keyword evidence="3 4" id="KW-0464">Manganese</keyword>
<dbReference type="SUPFAM" id="SSF143856">
    <property type="entry name" value="DeoB insert domain-like"/>
    <property type="match status" value="1"/>
</dbReference>
<dbReference type="HAMAP" id="MF_00740">
    <property type="entry name" value="Phosphopentomut"/>
    <property type="match status" value="1"/>
</dbReference>
<dbReference type="GO" id="GO:0005829">
    <property type="term" value="C:cytosol"/>
    <property type="evidence" value="ECO:0007669"/>
    <property type="project" value="TreeGrafter"/>
</dbReference>
<feature type="binding site" evidence="4">
    <location>
        <position position="336"/>
    </location>
    <ligand>
        <name>Mn(2+)</name>
        <dbReference type="ChEBI" id="CHEBI:29035"/>
        <label>1</label>
    </ligand>
</feature>
<feature type="binding site" evidence="4">
    <location>
        <position position="300"/>
    </location>
    <ligand>
        <name>Mn(2+)</name>
        <dbReference type="ChEBI" id="CHEBI:29035"/>
        <label>2</label>
    </ligand>
</feature>
<gene>
    <name evidence="4" type="primary">deoB</name>
    <name evidence="8" type="ORF">E2L08_15210</name>
</gene>
<protein>
    <recommendedName>
        <fullName evidence="4 5">Phosphopentomutase</fullName>
        <ecNumber evidence="4 5">5.4.2.7</ecNumber>
    </recommendedName>
    <alternativeName>
        <fullName evidence="4">Phosphodeoxyribomutase</fullName>
    </alternativeName>
</protein>
<comment type="cofactor">
    <cofactor evidence="4">
        <name>Mn(2+)</name>
        <dbReference type="ChEBI" id="CHEBI:29035"/>
    </cofactor>
    <text evidence="4">Binds 2 manganese ions.</text>
</comment>
<dbReference type="Gene3D" id="3.40.720.10">
    <property type="entry name" value="Alkaline Phosphatase, subunit A"/>
    <property type="match status" value="1"/>
</dbReference>
<keyword evidence="4" id="KW-0963">Cytoplasm</keyword>
<reference evidence="8 9" key="1">
    <citation type="submission" date="2019-03" db="EMBL/GenBank/DDBJ databases">
        <title>Primorskyibacter sp. SS33 isolated from sediments.</title>
        <authorList>
            <person name="Xunke S."/>
        </authorList>
    </citation>
    <scope>NUCLEOTIDE SEQUENCE [LARGE SCALE GENOMIC DNA]</scope>
    <source>
        <strain evidence="8 9">SS33</strain>
    </source>
</reference>
<dbReference type="PIRSF" id="PIRSF001491">
    <property type="entry name" value="Ppentomutase"/>
    <property type="match status" value="1"/>
</dbReference>
<evidence type="ECO:0000256" key="4">
    <source>
        <dbReference type="HAMAP-Rule" id="MF_00740"/>
    </source>
</evidence>
<dbReference type="InterPro" id="IPR024052">
    <property type="entry name" value="Phosphopentomutase_DeoB_cap_sf"/>
</dbReference>
<comment type="function">
    <text evidence="4">Isomerase that catalyzes the conversion of deoxy-ribose 1-phosphate (dRib-1-P) and ribose 1-phosphate (Rib-1-P) to deoxy-ribose 5-phosphate (dRib-5-P) and ribose 5-phosphate (Rib-5-P), respectively.</text>
</comment>
<dbReference type="GO" id="GO:0006015">
    <property type="term" value="P:5-phosphoribose 1-diphosphate biosynthetic process"/>
    <property type="evidence" value="ECO:0007669"/>
    <property type="project" value="UniProtKB-UniPathway"/>
</dbReference>
<proteinExistence type="inferred from homology"/>
<dbReference type="Gene3D" id="3.30.70.1250">
    <property type="entry name" value="Phosphopentomutase"/>
    <property type="match status" value="1"/>
</dbReference>
<dbReference type="GO" id="GO:0043094">
    <property type="term" value="P:metabolic compound salvage"/>
    <property type="evidence" value="ECO:0007669"/>
    <property type="project" value="UniProtKB-UniRule"/>
</dbReference>
<evidence type="ECO:0000256" key="5">
    <source>
        <dbReference type="NCBIfam" id="TIGR01696"/>
    </source>
</evidence>
<name>A0A4R5ZYJ7_9RHOB</name>
<dbReference type="InterPro" id="IPR006124">
    <property type="entry name" value="Metalloenzyme"/>
</dbReference>
<feature type="binding site" evidence="4">
    <location>
        <position position="295"/>
    </location>
    <ligand>
        <name>Mn(2+)</name>
        <dbReference type="ChEBI" id="CHEBI:29035"/>
        <label>2</label>
    </ligand>
</feature>
<comment type="pathway">
    <text evidence="4">Carbohydrate degradation; 2-deoxy-D-ribose 1-phosphate degradation; D-glyceraldehyde 3-phosphate and acetaldehyde from 2-deoxy-alpha-D-ribose 1-phosphate: step 1/2.</text>
</comment>
<comment type="caution">
    <text evidence="8">The sequence shown here is derived from an EMBL/GenBank/DDBJ whole genome shotgun (WGS) entry which is preliminary data.</text>
</comment>
<comment type="similarity">
    <text evidence="1 4">Belongs to the phosphopentomutase family.</text>
</comment>
<feature type="binding site" evidence="4">
    <location>
        <position position="348"/>
    </location>
    <ligand>
        <name>Mn(2+)</name>
        <dbReference type="ChEBI" id="CHEBI:29035"/>
        <label>2</label>
    </ligand>
</feature>
<dbReference type="OrthoDB" id="9769930at2"/>
<dbReference type="NCBIfam" id="TIGR01696">
    <property type="entry name" value="deoB"/>
    <property type="match status" value="1"/>
</dbReference>
<organism evidence="8 9">
    <name type="scientific">Palleronia sediminis</name>
    <dbReference type="NCBI Taxonomy" id="2547833"/>
    <lineage>
        <taxon>Bacteria</taxon>
        <taxon>Pseudomonadati</taxon>
        <taxon>Pseudomonadota</taxon>
        <taxon>Alphaproteobacteria</taxon>
        <taxon>Rhodobacterales</taxon>
        <taxon>Roseobacteraceae</taxon>
        <taxon>Palleronia</taxon>
    </lineage>
</organism>
<dbReference type="PANTHER" id="PTHR21110">
    <property type="entry name" value="PHOSPHOPENTOMUTASE"/>
    <property type="match status" value="1"/>
</dbReference>
<evidence type="ECO:0000313" key="9">
    <source>
        <dbReference type="Proteomes" id="UP000295701"/>
    </source>
</evidence>
<dbReference type="EMBL" id="SNAA01000022">
    <property type="protein sequence ID" value="TDL75087.1"/>
    <property type="molecule type" value="Genomic_DNA"/>
</dbReference>
<feature type="region of interest" description="Disordered" evidence="6">
    <location>
        <begin position="70"/>
        <end position="91"/>
    </location>
</feature>
<dbReference type="NCBIfam" id="NF003766">
    <property type="entry name" value="PRK05362.1"/>
    <property type="match status" value="1"/>
</dbReference>
<feature type="binding site" evidence="4">
    <location>
        <position position="11"/>
    </location>
    <ligand>
        <name>Mn(2+)</name>
        <dbReference type="ChEBI" id="CHEBI:29035"/>
        <label>1</label>
    </ligand>
</feature>
<sequence length="393" mass="41607">MTGRAFLVVLDSVGIGGAPDAADFGDAGANTVGHIAKALAGTDRPLDLPHLDALGLGRAVELASGRVPPGMGAAPRGRWGAATEASPGKDTPTGHWELAGLPLPWAWTYFPNAEPCFPDDLVAEVARLAGTEGILGNRLASGTNIIDEEGAAHMRTGWPICYTSTDSVFQIAAHEDRFGLDRLLDLCRAIAPRLHAMRVGRVIARPFAGTEESGFTRTANRADFALEPPAPTLCDHAQGAGRRVHAIGKIGDIFSMRGIDTTVKGPDSRLFEALVDRLDTAEPGSLTFANFVEFDSVFGHRRDVEGYARHLEWFDAGLPRLLAGLRPGDMLTITADHGNDPTWRGSDHTRERVPVLVAGQGAGPLGHVAFVDVAASIAAHLELPAHGPGRSFL</sequence>
<keyword evidence="9" id="KW-1185">Reference proteome</keyword>
<keyword evidence="4 8" id="KW-0413">Isomerase</keyword>
<evidence type="ECO:0000259" key="7">
    <source>
        <dbReference type="Pfam" id="PF01676"/>
    </source>
</evidence>
<evidence type="ECO:0000256" key="1">
    <source>
        <dbReference type="ARBA" id="ARBA00010373"/>
    </source>
</evidence>
<dbReference type="GO" id="GO:0006018">
    <property type="term" value="P:2-deoxyribose 1-phosphate catabolic process"/>
    <property type="evidence" value="ECO:0007669"/>
    <property type="project" value="UniProtKB-UniRule"/>
</dbReference>
<dbReference type="GO" id="GO:0030145">
    <property type="term" value="F:manganese ion binding"/>
    <property type="evidence" value="ECO:0007669"/>
    <property type="project" value="UniProtKB-UniRule"/>
</dbReference>
<dbReference type="UniPathway" id="UPA00087">
    <property type="reaction ID" value="UER00173"/>
</dbReference>
<dbReference type="PANTHER" id="PTHR21110:SF0">
    <property type="entry name" value="PHOSPHOPENTOMUTASE"/>
    <property type="match status" value="1"/>
</dbReference>
<dbReference type="Pfam" id="PF01676">
    <property type="entry name" value="Metalloenzyme"/>
    <property type="match status" value="1"/>
</dbReference>